<evidence type="ECO:0000313" key="3">
    <source>
        <dbReference type="EMBL" id="CAK7929949.1"/>
    </source>
</evidence>
<dbReference type="GO" id="GO:0003676">
    <property type="term" value="F:nucleic acid binding"/>
    <property type="evidence" value="ECO:0007669"/>
    <property type="project" value="InterPro"/>
</dbReference>
<dbReference type="Gene3D" id="4.10.60.10">
    <property type="entry name" value="Zinc finger, CCHC-type"/>
    <property type="match status" value="1"/>
</dbReference>
<dbReference type="SMART" id="SM00343">
    <property type="entry name" value="ZnF_C2HC"/>
    <property type="match status" value="1"/>
</dbReference>
<dbReference type="AlphaFoldDB" id="A0AAV1U5U5"/>
<dbReference type="SUPFAM" id="SSF57756">
    <property type="entry name" value="Retrovirus zinc finger-like domains"/>
    <property type="match status" value="1"/>
</dbReference>
<dbReference type="InterPro" id="IPR001878">
    <property type="entry name" value="Znf_CCHC"/>
</dbReference>
<accession>A0AAV1U5U5</accession>
<dbReference type="EMBL" id="CAKLBY020000156">
    <property type="protein sequence ID" value="CAK7929949.1"/>
    <property type="molecule type" value="Genomic_DNA"/>
</dbReference>
<evidence type="ECO:0000256" key="1">
    <source>
        <dbReference type="PROSITE-ProRule" id="PRU00047"/>
    </source>
</evidence>
<dbReference type="Proteomes" id="UP001162060">
    <property type="component" value="Unassembled WGS sequence"/>
</dbReference>
<dbReference type="Pfam" id="PF14223">
    <property type="entry name" value="Retrotran_gag_2"/>
    <property type="match status" value="1"/>
</dbReference>
<keyword evidence="1" id="KW-0479">Metal-binding</keyword>
<evidence type="ECO:0000259" key="2">
    <source>
        <dbReference type="PROSITE" id="PS50158"/>
    </source>
</evidence>
<evidence type="ECO:0000313" key="4">
    <source>
        <dbReference type="Proteomes" id="UP001162060"/>
    </source>
</evidence>
<dbReference type="PANTHER" id="PTHR47481">
    <property type="match status" value="1"/>
</dbReference>
<keyword evidence="1" id="KW-0862">Zinc</keyword>
<feature type="domain" description="CCHC-type" evidence="2">
    <location>
        <begin position="217"/>
        <end position="231"/>
    </location>
</feature>
<proteinExistence type="predicted"/>
<protein>
    <recommendedName>
        <fullName evidence="2">CCHC-type domain-containing protein</fullName>
    </recommendedName>
</protein>
<dbReference type="InterPro" id="IPR036875">
    <property type="entry name" value="Znf_CCHC_sf"/>
</dbReference>
<gene>
    <name evidence="3" type="ORF">PM001_LOCUS15099</name>
</gene>
<keyword evidence="1" id="KW-0863">Zinc-finger</keyword>
<organism evidence="3 4">
    <name type="scientific">Peronospora matthiolae</name>
    <dbReference type="NCBI Taxonomy" id="2874970"/>
    <lineage>
        <taxon>Eukaryota</taxon>
        <taxon>Sar</taxon>
        <taxon>Stramenopiles</taxon>
        <taxon>Oomycota</taxon>
        <taxon>Peronosporomycetes</taxon>
        <taxon>Peronosporales</taxon>
        <taxon>Peronosporaceae</taxon>
        <taxon>Peronospora</taxon>
    </lineage>
</organism>
<dbReference type="PROSITE" id="PS50158">
    <property type="entry name" value="ZF_CCHC"/>
    <property type="match status" value="1"/>
</dbReference>
<reference evidence="3" key="1">
    <citation type="submission" date="2024-01" db="EMBL/GenBank/DDBJ databases">
        <authorList>
            <person name="Webb A."/>
        </authorList>
    </citation>
    <scope>NUCLEOTIDE SEQUENCE</scope>
    <source>
        <strain evidence="3">Pm1</strain>
    </source>
</reference>
<sequence>MSPNNNSGFKVEPFDGLNNGLWSYKMKMHLMSKGLWGAIAGDDTTSEAKEQQAHAAIVLNLSDSQLMHFIDSDTAREAWGHLARFHHSHDMANRLWLKEKFASFKYAASSMSGHVMELEDHVMKMKRANCGESEEDVCAVLLRSLPSSSESLVQVFRTSVVYFSFSDLVSKLFAEEVRQKEAAQVEDATALYTAKRRGMHYPKKQQERRAKGPSGTCYDCGKVGHYTRDCRFNRRPRDQ</sequence>
<dbReference type="GO" id="GO:0008270">
    <property type="term" value="F:zinc ion binding"/>
    <property type="evidence" value="ECO:0007669"/>
    <property type="project" value="UniProtKB-KW"/>
</dbReference>
<comment type="caution">
    <text evidence="3">The sequence shown here is derived from an EMBL/GenBank/DDBJ whole genome shotgun (WGS) entry which is preliminary data.</text>
</comment>
<name>A0AAV1U5U5_9STRA</name>
<dbReference type="PANTHER" id="PTHR47481:SF7">
    <property type="entry name" value="CCHC-TYPE DOMAIN-CONTAINING PROTEIN"/>
    <property type="match status" value="1"/>
</dbReference>